<dbReference type="AlphaFoldDB" id="A0A317XGH8"/>
<dbReference type="Proteomes" id="UP000246740">
    <property type="component" value="Unassembled WGS sequence"/>
</dbReference>
<dbReference type="SUPFAM" id="SSF52540">
    <property type="entry name" value="P-loop containing nucleoside triphosphate hydrolases"/>
    <property type="match status" value="1"/>
</dbReference>
<dbReference type="InterPro" id="IPR000850">
    <property type="entry name" value="Adenylat/UMP-CMP_kin"/>
</dbReference>
<feature type="domain" description="Adenylate kinase active site lid" evidence="5">
    <location>
        <begin position="177"/>
        <end position="212"/>
    </location>
</feature>
<dbReference type="InterPro" id="IPR007862">
    <property type="entry name" value="Adenylate_kinase_lid-dom"/>
</dbReference>
<dbReference type="GO" id="GO:0004017">
    <property type="term" value="F:AMP kinase activity"/>
    <property type="evidence" value="ECO:0007669"/>
    <property type="project" value="InterPro"/>
</dbReference>
<name>A0A317XGH8_9BASI</name>
<reference evidence="6 7" key="1">
    <citation type="journal article" date="2018" name="Mol. Biol. Evol.">
        <title>Broad Genomic Sampling Reveals a Smut Pathogenic Ancestry of the Fungal Clade Ustilaginomycotina.</title>
        <authorList>
            <person name="Kijpornyongpan T."/>
            <person name="Mondo S.J."/>
            <person name="Barry K."/>
            <person name="Sandor L."/>
            <person name="Lee J."/>
            <person name="Lipzen A."/>
            <person name="Pangilinan J."/>
            <person name="LaButti K."/>
            <person name="Hainaut M."/>
            <person name="Henrissat B."/>
            <person name="Grigoriev I.V."/>
            <person name="Spatafora J.W."/>
            <person name="Aime M.C."/>
        </authorList>
    </citation>
    <scope>NUCLEOTIDE SEQUENCE [LARGE SCALE GENOMIC DNA]</scope>
    <source>
        <strain evidence="6 7">MCA 3645</strain>
    </source>
</reference>
<dbReference type="HAMAP" id="MF_00235">
    <property type="entry name" value="Adenylate_kinase_Adk"/>
    <property type="match status" value="1"/>
</dbReference>
<evidence type="ECO:0000256" key="3">
    <source>
        <dbReference type="ARBA" id="ARBA00022777"/>
    </source>
</evidence>
<evidence type="ECO:0000256" key="4">
    <source>
        <dbReference type="RuleBase" id="RU003330"/>
    </source>
</evidence>
<keyword evidence="7" id="KW-1185">Reference proteome</keyword>
<accession>A0A317XGH8</accession>
<keyword evidence="3 4" id="KW-0418">Kinase</keyword>
<sequence>MQAIGMRLGSAPPTRLVSANRLVLPRFAIARSFATTPAPSRGAPADDESSQMRMLIVGSPGSGKGTQSSKLLAKYSFSVLSAGDVLRSHIQRSTDIGKRASEVIKQGGLMPDQVMMDLIGTEVDTLGRKDWLLDGFPRTLGQAQMLDSLLDKQAKELRLVINLDVPENVILERILQRWTHLPSGRIYNLSFNPPKVPGKDDITGEPLVQREDDNAETFGKRLKSFHTQTEPMLEHYRQKSRNTTGGITEIDCRSATAPTGTASSSEDQHLFINLRGDTSNQIWPFLQHFVQQRFPKLQPAAQS</sequence>
<dbReference type="CDD" id="cd01428">
    <property type="entry name" value="ADK"/>
    <property type="match status" value="1"/>
</dbReference>
<dbReference type="STRING" id="1882483.A0A317XGH8"/>
<dbReference type="PRINTS" id="PR00094">
    <property type="entry name" value="ADENYLTKNASE"/>
</dbReference>
<dbReference type="NCBIfam" id="TIGR01351">
    <property type="entry name" value="adk"/>
    <property type="match status" value="1"/>
</dbReference>
<dbReference type="InterPro" id="IPR027417">
    <property type="entry name" value="P-loop_NTPase"/>
</dbReference>
<keyword evidence="1 4" id="KW-0808">Transferase</keyword>
<organism evidence="6 7">
    <name type="scientific">Testicularia cyperi</name>
    <dbReference type="NCBI Taxonomy" id="1882483"/>
    <lineage>
        <taxon>Eukaryota</taxon>
        <taxon>Fungi</taxon>
        <taxon>Dikarya</taxon>
        <taxon>Basidiomycota</taxon>
        <taxon>Ustilaginomycotina</taxon>
        <taxon>Ustilaginomycetes</taxon>
        <taxon>Ustilaginales</taxon>
        <taxon>Anthracoideaceae</taxon>
        <taxon>Testicularia</taxon>
    </lineage>
</organism>
<dbReference type="InParanoid" id="A0A317XGH8"/>
<dbReference type="Pfam" id="PF05191">
    <property type="entry name" value="ADK_lid"/>
    <property type="match status" value="1"/>
</dbReference>
<dbReference type="PANTHER" id="PTHR23359">
    <property type="entry name" value="NUCLEOTIDE KINASE"/>
    <property type="match status" value="1"/>
</dbReference>
<evidence type="ECO:0000256" key="1">
    <source>
        <dbReference type="ARBA" id="ARBA00022679"/>
    </source>
</evidence>
<dbReference type="EMBL" id="KZ819212">
    <property type="protein sequence ID" value="PWY97285.1"/>
    <property type="molecule type" value="Genomic_DNA"/>
</dbReference>
<evidence type="ECO:0000256" key="2">
    <source>
        <dbReference type="ARBA" id="ARBA00022741"/>
    </source>
</evidence>
<dbReference type="Gene3D" id="3.40.50.300">
    <property type="entry name" value="P-loop containing nucleotide triphosphate hydrolases"/>
    <property type="match status" value="1"/>
</dbReference>
<dbReference type="Pfam" id="PF00406">
    <property type="entry name" value="ADK"/>
    <property type="match status" value="1"/>
</dbReference>
<keyword evidence="2" id="KW-0547">Nucleotide-binding</keyword>
<comment type="similarity">
    <text evidence="4">Belongs to the adenylate kinase family.</text>
</comment>
<dbReference type="GO" id="GO:0005524">
    <property type="term" value="F:ATP binding"/>
    <property type="evidence" value="ECO:0007669"/>
    <property type="project" value="InterPro"/>
</dbReference>
<proteinExistence type="inferred from homology"/>
<evidence type="ECO:0000313" key="6">
    <source>
        <dbReference type="EMBL" id="PWY97285.1"/>
    </source>
</evidence>
<dbReference type="FunFam" id="3.40.50.300:FF:000106">
    <property type="entry name" value="Adenylate kinase mitochondrial"/>
    <property type="match status" value="1"/>
</dbReference>
<dbReference type="InterPro" id="IPR006259">
    <property type="entry name" value="Adenyl_kin_sub"/>
</dbReference>
<protein>
    <submittedName>
        <fullName evidence="6">ADK-domain-containing protein</fullName>
    </submittedName>
</protein>
<evidence type="ECO:0000313" key="7">
    <source>
        <dbReference type="Proteomes" id="UP000246740"/>
    </source>
</evidence>
<dbReference type="InterPro" id="IPR033690">
    <property type="entry name" value="Adenylat_kinase_CS"/>
</dbReference>
<gene>
    <name evidence="6" type="ORF">BCV70DRAFT_203001</name>
</gene>
<evidence type="ECO:0000259" key="5">
    <source>
        <dbReference type="Pfam" id="PF05191"/>
    </source>
</evidence>
<dbReference type="OrthoDB" id="439792at2759"/>
<dbReference type="PROSITE" id="PS00113">
    <property type="entry name" value="ADENYLATE_KINASE"/>
    <property type="match status" value="1"/>
</dbReference>